<evidence type="ECO:0000256" key="11">
    <source>
        <dbReference type="ARBA" id="ARBA00023136"/>
    </source>
</evidence>
<keyword evidence="4 13" id="KW-0328">Glycosyltransferase</keyword>
<keyword evidence="9 13" id="KW-1133">Transmembrane helix</keyword>
<comment type="catalytic activity">
    <reaction evidence="13">
        <text>N(4)-(alpha-D-Man-(1-&gt;3)-[alpha-D-Man-(1-&gt;3)-[alpha-D-Man-(1-&gt;6)]-alpha-D-Man-(1-&gt;6)]-beta-D-Man-(1-&gt;4)-beta-D-GlcNAc-(1-&gt;4)-beta-D-GlcNAc)-L-asparaginyl-[protein] (N-glucan mannose isomer 5A1,2) + UDP-N-acetyl-alpha-D-glucosamine = N(4)-{beta-D-GlcNAc-(1-&gt;2)-alpha-D-Man-(1-&gt;3)-[alpha-D-Man-(1-&gt;3)-[alpha-D-Man-(1-&gt;6)]-alpha-D-Man-(1-&gt;6)]-beta-D-Man-(1-&gt;4)-beta-D-GlcNAc-(1-&gt;4)-beta-D-GlcNAc}-L-asparaginyl-[protein] + UDP + H(+)</text>
        <dbReference type="Rhea" id="RHEA:11456"/>
        <dbReference type="Rhea" id="RHEA-COMP:14367"/>
        <dbReference type="Rhea" id="RHEA-COMP:14368"/>
        <dbReference type="ChEBI" id="CHEBI:15378"/>
        <dbReference type="ChEBI" id="CHEBI:57705"/>
        <dbReference type="ChEBI" id="CHEBI:58223"/>
        <dbReference type="ChEBI" id="CHEBI:59087"/>
        <dbReference type="ChEBI" id="CHEBI:60625"/>
        <dbReference type="EC" id="2.4.1.101"/>
    </reaction>
</comment>
<sequence length="460" mass="53096">MALRTVPKLLLVIPAAAGFYLFVVWLLSRKLGTLERNSGPEKCSWTGEDALRRAQFCKSEHLSELFRNVCACKNPMAITYENPVEPLQGLVNTPILIIAADRPKYLLRCIYHLLLAHGVNEENIVVSIDGSYSETEAVATLFGIRSFQSKSEGTKSARVSRHYRRALEHVMNVLYPEAPNIIILEDDLQVAPDFFYYFEHLMPLLENDEDLYCISAWNDHGMEHAVFSPENVYRIEGMPGLGWATSRKIINELLPKWLPKERFTDWDIWMRQPAQRRGRQCLIPDISRTFHFGEDGLNVNSKMQGLYFRNHAIFKEAEKVGRIEYTPLENLSVDKNEEILRAMIDSSEVLPPSELKCAPGTKKVPYFERLSKSNRSTSFKIYFKQDSKNDLDDYLRLCWCLNIWDLDSRANYKGVTRIHLQEHPVFLVGHPYSEFSHDAKPNEVIAINQEIPAGNRRYKH</sequence>
<dbReference type="SUPFAM" id="SSF53448">
    <property type="entry name" value="Nucleotide-diphospho-sugar transferases"/>
    <property type="match status" value="1"/>
</dbReference>
<dbReference type="EMBL" id="OU015568">
    <property type="protein sequence ID" value="CAG5088772.1"/>
    <property type="molecule type" value="Genomic_DNA"/>
</dbReference>
<evidence type="ECO:0000256" key="9">
    <source>
        <dbReference type="ARBA" id="ARBA00022989"/>
    </source>
</evidence>
<comment type="similarity">
    <text evidence="3 13">Belongs to the glycosyltransferase 13 family.</text>
</comment>
<name>A0ABN7RY40_OIKDI</name>
<dbReference type="PANTHER" id="PTHR46396:SF1">
    <property type="entry name" value="PROTEIN O-LINKED-MANNOSE BETA-1,2-N-ACETYLGLUCOSAMINYLTRANSFERASE 1"/>
    <property type="match status" value="1"/>
</dbReference>
<keyword evidence="8 13" id="KW-0735">Signal-anchor</keyword>
<dbReference type="Pfam" id="PF03071">
    <property type="entry name" value="GNT-I"/>
    <property type="match status" value="1"/>
</dbReference>
<keyword evidence="7 13" id="KW-0479">Metal-binding</keyword>
<dbReference type="Gene3D" id="3.90.550.10">
    <property type="entry name" value="Spore Coat Polysaccharide Biosynthesis Protein SpsA, Chain A"/>
    <property type="match status" value="1"/>
</dbReference>
<dbReference type="InterPro" id="IPR029044">
    <property type="entry name" value="Nucleotide-diphossugar_trans"/>
</dbReference>
<dbReference type="Proteomes" id="UP001158576">
    <property type="component" value="Chromosome PAR"/>
</dbReference>
<keyword evidence="6 13" id="KW-0812">Transmembrane</keyword>
<comment type="function">
    <text evidence="13">Initiates complex N-linked carbohydrate formation. Essential for the conversion of high-mannose to hybrid and complex N-glycans.</text>
</comment>
<dbReference type="EC" id="2.4.1.101" evidence="13"/>
<comment type="cofactor">
    <cofactor evidence="13">
        <name>Mn(2+)</name>
        <dbReference type="ChEBI" id="CHEBI:29035"/>
    </cofactor>
    <text evidence="13">The cofactor is mostly bound to the substrate.</text>
</comment>
<evidence type="ECO:0000256" key="4">
    <source>
        <dbReference type="ARBA" id="ARBA00022676"/>
    </source>
</evidence>
<gene>
    <name evidence="14" type="ORF">OKIOD_LOCUS3524</name>
</gene>
<evidence type="ECO:0000256" key="8">
    <source>
        <dbReference type="ARBA" id="ARBA00022968"/>
    </source>
</evidence>
<feature type="transmembrane region" description="Helical" evidence="13">
    <location>
        <begin position="6"/>
        <end position="27"/>
    </location>
</feature>
<evidence type="ECO:0000256" key="6">
    <source>
        <dbReference type="ARBA" id="ARBA00022692"/>
    </source>
</evidence>
<dbReference type="PANTHER" id="PTHR46396">
    <property type="entry name" value="PROTEIN O-LINKED-MANNOSE BETA-1,2-N-ACETYLGLUCOSAMINYLTRANSFERASE 1"/>
    <property type="match status" value="1"/>
</dbReference>
<evidence type="ECO:0000256" key="5">
    <source>
        <dbReference type="ARBA" id="ARBA00022679"/>
    </source>
</evidence>
<evidence type="ECO:0000256" key="2">
    <source>
        <dbReference type="ARBA" id="ARBA00004922"/>
    </source>
</evidence>
<keyword evidence="12 13" id="KW-0464">Manganese</keyword>
<reference evidence="14 15" key="1">
    <citation type="submission" date="2021-04" db="EMBL/GenBank/DDBJ databases">
        <authorList>
            <person name="Bliznina A."/>
        </authorList>
    </citation>
    <scope>NUCLEOTIDE SEQUENCE [LARGE SCALE GENOMIC DNA]</scope>
</reference>
<dbReference type="InterPro" id="IPR004139">
    <property type="entry name" value="Glyco_trans_13"/>
</dbReference>
<evidence type="ECO:0000256" key="12">
    <source>
        <dbReference type="ARBA" id="ARBA00023211"/>
    </source>
</evidence>
<dbReference type="InterPro" id="IPR052463">
    <property type="entry name" value="O-linked_mannose_GnT"/>
</dbReference>
<evidence type="ECO:0000313" key="14">
    <source>
        <dbReference type="EMBL" id="CAG5088772.1"/>
    </source>
</evidence>
<evidence type="ECO:0000256" key="3">
    <source>
        <dbReference type="ARBA" id="ARBA00006492"/>
    </source>
</evidence>
<protein>
    <recommendedName>
        <fullName evidence="13">Alpha-1,3-mannosyl-glycoprotein 2-beta-N-acetylglucosaminyltransferase</fullName>
        <shortName evidence="13">GNT-I</shortName>
        <shortName evidence="13">GlcNAc-T I</shortName>
        <ecNumber evidence="13">2.4.1.101</ecNumber>
    </recommendedName>
    <alternativeName>
        <fullName evidence="13">N-glycosyl-oligosaccharide-glycoprotein N-acetylglucosaminyltransferase I</fullName>
    </alternativeName>
</protein>
<evidence type="ECO:0000256" key="1">
    <source>
        <dbReference type="ARBA" id="ARBA00004323"/>
    </source>
</evidence>
<comment type="subcellular location">
    <subcellularLocation>
        <location evidence="1 13">Golgi apparatus membrane</location>
        <topology evidence="1 13">Single-pass type II membrane protein</topology>
    </subcellularLocation>
</comment>
<keyword evidence="5" id="KW-0808">Transferase</keyword>
<keyword evidence="10 13" id="KW-0333">Golgi apparatus</keyword>
<evidence type="ECO:0000313" key="15">
    <source>
        <dbReference type="Proteomes" id="UP001158576"/>
    </source>
</evidence>
<accession>A0ABN7RY40</accession>
<keyword evidence="15" id="KW-1185">Reference proteome</keyword>
<comment type="pathway">
    <text evidence="2 13">Protein modification; protein glycosylation.</text>
</comment>
<proteinExistence type="inferred from homology"/>
<keyword evidence="11 13" id="KW-0472">Membrane</keyword>
<organism evidence="14 15">
    <name type="scientific">Oikopleura dioica</name>
    <name type="common">Tunicate</name>
    <dbReference type="NCBI Taxonomy" id="34765"/>
    <lineage>
        <taxon>Eukaryota</taxon>
        <taxon>Metazoa</taxon>
        <taxon>Chordata</taxon>
        <taxon>Tunicata</taxon>
        <taxon>Appendicularia</taxon>
        <taxon>Copelata</taxon>
        <taxon>Oikopleuridae</taxon>
        <taxon>Oikopleura</taxon>
    </lineage>
</organism>
<evidence type="ECO:0000256" key="7">
    <source>
        <dbReference type="ARBA" id="ARBA00022723"/>
    </source>
</evidence>
<evidence type="ECO:0000256" key="13">
    <source>
        <dbReference type="RuleBase" id="RU368119"/>
    </source>
</evidence>
<evidence type="ECO:0000256" key="10">
    <source>
        <dbReference type="ARBA" id="ARBA00023034"/>
    </source>
</evidence>